<name>A0A183CZK9_9BILA</name>
<dbReference type="WBParaSite" id="GPUH_0000190501-mRNA-1">
    <property type="protein sequence ID" value="GPUH_0000190501-mRNA-1"/>
    <property type="gene ID" value="GPUH_0000190501"/>
</dbReference>
<dbReference type="AlphaFoldDB" id="A0A183CZK9"/>
<evidence type="ECO:0000313" key="3">
    <source>
        <dbReference type="WBParaSite" id="GPUH_0000190501-mRNA-1"/>
    </source>
</evidence>
<dbReference type="EMBL" id="UYRT01002558">
    <property type="protein sequence ID" value="VDK31185.1"/>
    <property type="molecule type" value="Genomic_DNA"/>
</dbReference>
<protein>
    <submittedName>
        <fullName evidence="1 3">Uncharacterized protein</fullName>
    </submittedName>
</protein>
<gene>
    <name evidence="1" type="ORF">GPUH_LOCUS1901</name>
</gene>
<reference evidence="1 2" key="2">
    <citation type="submission" date="2018-11" db="EMBL/GenBank/DDBJ databases">
        <authorList>
            <consortium name="Pathogen Informatics"/>
        </authorList>
    </citation>
    <scope>NUCLEOTIDE SEQUENCE [LARGE SCALE GENOMIC DNA]</scope>
</reference>
<proteinExistence type="predicted"/>
<dbReference type="OrthoDB" id="5840832at2759"/>
<accession>A0A183CZK9</accession>
<organism evidence="3">
    <name type="scientific">Gongylonema pulchrum</name>
    <dbReference type="NCBI Taxonomy" id="637853"/>
    <lineage>
        <taxon>Eukaryota</taxon>
        <taxon>Metazoa</taxon>
        <taxon>Ecdysozoa</taxon>
        <taxon>Nematoda</taxon>
        <taxon>Chromadorea</taxon>
        <taxon>Rhabditida</taxon>
        <taxon>Spirurina</taxon>
        <taxon>Spiruromorpha</taxon>
        <taxon>Spiruroidea</taxon>
        <taxon>Gongylonematidae</taxon>
        <taxon>Gongylonema</taxon>
    </lineage>
</organism>
<keyword evidence="2" id="KW-1185">Reference proteome</keyword>
<evidence type="ECO:0000313" key="2">
    <source>
        <dbReference type="Proteomes" id="UP000271098"/>
    </source>
</evidence>
<evidence type="ECO:0000313" key="1">
    <source>
        <dbReference type="EMBL" id="VDK31185.1"/>
    </source>
</evidence>
<sequence>MRSVKDLRVNGSMGCCNRECFAADLAALCPDEKLRHKYFQMIINKQKLDEIIGTYSRRSGMDKLRRALVPINSETVSSEKVASERTSSTRNGLKEMIDLKIMVLEKGPLETICRRRINHEVGSTESVGDTLQWLVGNRQSLSKSRVFFNRGNDYKTSELLEINMDRFGNKKIRYFPTTTGTLSFVVDFANLINGSENSPFM</sequence>
<dbReference type="Proteomes" id="UP000271098">
    <property type="component" value="Unassembled WGS sequence"/>
</dbReference>
<reference evidence="3" key="1">
    <citation type="submission" date="2016-06" db="UniProtKB">
        <authorList>
            <consortium name="WormBaseParasite"/>
        </authorList>
    </citation>
    <scope>IDENTIFICATION</scope>
</reference>